<protein>
    <recommendedName>
        <fullName evidence="2">GlcNAc-PI de-N-acetylase</fullName>
    </recommendedName>
</protein>
<organism evidence="1">
    <name type="scientific">marine sediment metagenome</name>
    <dbReference type="NCBI Taxonomy" id="412755"/>
    <lineage>
        <taxon>unclassified sequences</taxon>
        <taxon>metagenomes</taxon>
        <taxon>ecological metagenomes</taxon>
    </lineage>
</organism>
<dbReference type="PANTHER" id="PTHR12993:SF11">
    <property type="entry name" value="N-ACETYLGLUCOSAMINYL-PHOSPHATIDYLINOSITOL DE-N-ACETYLASE"/>
    <property type="match status" value="1"/>
</dbReference>
<name>X1GMS2_9ZZZZ</name>
<dbReference type="Pfam" id="PF02585">
    <property type="entry name" value="PIG-L"/>
    <property type="match status" value="1"/>
</dbReference>
<dbReference type="Gene3D" id="3.40.50.10320">
    <property type="entry name" value="LmbE-like"/>
    <property type="match status" value="1"/>
</dbReference>
<comment type="caution">
    <text evidence="1">The sequence shown here is derived from an EMBL/GenBank/DDBJ whole genome shotgun (WGS) entry which is preliminary data.</text>
</comment>
<accession>X1GMS2</accession>
<sequence length="107" mass="12076">MNYERILVFGAHPDDEIAMGGTMAKLSRQGAEVVVVTMTDGCEGYPSEDMRDRVVELRRQEMADCDEVLGISRRIALGRPDMGLVNDKETLQECIRIIRDVRPDAMF</sequence>
<dbReference type="PANTHER" id="PTHR12993">
    <property type="entry name" value="N-ACETYLGLUCOSAMINYL-PHOSPHATIDYLINOSITOL DE-N-ACETYLASE-RELATED"/>
    <property type="match status" value="1"/>
</dbReference>
<gene>
    <name evidence="1" type="ORF">S03H2_36760</name>
</gene>
<dbReference type="EMBL" id="BARU01022580">
    <property type="protein sequence ID" value="GAH58457.1"/>
    <property type="molecule type" value="Genomic_DNA"/>
</dbReference>
<dbReference type="GO" id="GO:0016811">
    <property type="term" value="F:hydrolase activity, acting on carbon-nitrogen (but not peptide) bonds, in linear amides"/>
    <property type="evidence" value="ECO:0007669"/>
    <property type="project" value="TreeGrafter"/>
</dbReference>
<dbReference type="AlphaFoldDB" id="X1GMS2"/>
<dbReference type="InterPro" id="IPR003737">
    <property type="entry name" value="GlcNAc_PI_deacetylase-related"/>
</dbReference>
<dbReference type="SUPFAM" id="SSF102588">
    <property type="entry name" value="LmbE-like"/>
    <property type="match status" value="1"/>
</dbReference>
<evidence type="ECO:0000313" key="1">
    <source>
        <dbReference type="EMBL" id="GAH58457.1"/>
    </source>
</evidence>
<dbReference type="InterPro" id="IPR024078">
    <property type="entry name" value="LmbE-like_dom_sf"/>
</dbReference>
<evidence type="ECO:0008006" key="2">
    <source>
        <dbReference type="Google" id="ProtNLM"/>
    </source>
</evidence>
<proteinExistence type="predicted"/>
<reference evidence="1" key="1">
    <citation type="journal article" date="2014" name="Front. Microbiol.">
        <title>High frequency of phylogenetically diverse reductive dehalogenase-homologous genes in deep subseafloor sedimentary metagenomes.</title>
        <authorList>
            <person name="Kawai M."/>
            <person name="Futagami T."/>
            <person name="Toyoda A."/>
            <person name="Takaki Y."/>
            <person name="Nishi S."/>
            <person name="Hori S."/>
            <person name="Arai W."/>
            <person name="Tsubouchi T."/>
            <person name="Morono Y."/>
            <person name="Uchiyama I."/>
            <person name="Ito T."/>
            <person name="Fujiyama A."/>
            <person name="Inagaki F."/>
            <person name="Takami H."/>
        </authorList>
    </citation>
    <scope>NUCLEOTIDE SEQUENCE</scope>
    <source>
        <strain evidence="1">Expedition CK06-06</strain>
    </source>
</reference>
<feature type="non-terminal residue" evidence="1">
    <location>
        <position position="107"/>
    </location>
</feature>